<accession>A0A2G8RXQ6</accession>
<dbReference type="Gene3D" id="3.30.710.10">
    <property type="entry name" value="Potassium Channel Kv1.1, Chain A"/>
    <property type="match status" value="1"/>
</dbReference>
<dbReference type="STRING" id="1077348.A0A2G8RXQ6"/>
<organism evidence="3 4">
    <name type="scientific">Ganoderma sinense ZZ0214-1</name>
    <dbReference type="NCBI Taxonomy" id="1077348"/>
    <lineage>
        <taxon>Eukaryota</taxon>
        <taxon>Fungi</taxon>
        <taxon>Dikarya</taxon>
        <taxon>Basidiomycota</taxon>
        <taxon>Agaricomycotina</taxon>
        <taxon>Agaricomycetes</taxon>
        <taxon>Polyporales</taxon>
        <taxon>Polyporaceae</taxon>
        <taxon>Ganoderma</taxon>
    </lineage>
</organism>
<dbReference type="SUPFAM" id="SSF54695">
    <property type="entry name" value="POZ domain"/>
    <property type="match status" value="1"/>
</dbReference>
<sequence>MNARTPAPVHPQVDDGRVRKRRRAASDPHWRHPPRVPPPDFGPPPNLEHDPEFWFEDGSVVLIAQNVGFRVYKRLLAEHSPFFRDLFAIPQPVPAPKVEGCPLVYLSEFAWQFRHFLRALFPTKGNLTFGARQDHLSMDALSTVVRLAHKYQIDQLVAQGLGHLMEYYTDDFAEWTKTDRRTCLDPAPLDAISVINIAHLTNTSSVLPLAFLDVSTAGGALLRGVLRGEPRCFVEGLTVPDLERVFDGRAAMMDYASKAIVRIFQPEPQGYGGCGSSRCQRAFTGKVEELEDLLSLLHSEGMGRCWADEFRNDSGSGWPICERCREMVEKRDVKERKAFWRELPKFFKLEIEGWGV</sequence>
<proteinExistence type="predicted"/>
<dbReference type="Proteomes" id="UP000230002">
    <property type="component" value="Unassembled WGS sequence"/>
</dbReference>
<comment type="caution">
    <text evidence="3">The sequence shown here is derived from an EMBL/GenBank/DDBJ whole genome shotgun (WGS) entry which is preliminary data.</text>
</comment>
<dbReference type="PROSITE" id="PS50097">
    <property type="entry name" value="BTB"/>
    <property type="match status" value="1"/>
</dbReference>
<gene>
    <name evidence="3" type="ORF">GSI_12051</name>
</gene>
<evidence type="ECO:0000313" key="4">
    <source>
        <dbReference type="Proteomes" id="UP000230002"/>
    </source>
</evidence>
<dbReference type="OrthoDB" id="3893071at2759"/>
<dbReference type="InterPro" id="IPR011333">
    <property type="entry name" value="SKP1/BTB/POZ_sf"/>
</dbReference>
<dbReference type="InterPro" id="IPR000210">
    <property type="entry name" value="BTB/POZ_dom"/>
</dbReference>
<evidence type="ECO:0000313" key="3">
    <source>
        <dbReference type="EMBL" id="PIL26295.1"/>
    </source>
</evidence>
<name>A0A2G8RXQ6_9APHY</name>
<protein>
    <recommendedName>
        <fullName evidence="2">BTB domain-containing protein</fullName>
    </recommendedName>
</protein>
<reference evidence="3 4" key="1">
    <citation type="journal article" date="2015" name="Sci. Rep.">
        <title>Chromosome-level genome map provides insights into diverse defense mechanisms in the medicinal fungus Ganoderma sinense.</title>
        <authorList>
            <person name="Zhu Y."/>
            <person name="Xu J."/>
            <person name="Sun C."/>
            <person name="Zhou S."/>
            <person name="Xu H."/>
            <person name="Nelson D.R."/>
            <person name="Qian J."/>
            <person name="Song J."/>
            <person name="Luo H."/>
            <person name="Xiang L."/>
            <person name="Li Y."/>
            <person name="Xu Z."/>
            <person name="Ji A."/>
            <person name="Wang L."/>
            <person name="Lu S."/>
            <person name="Hayward A."/>
            <person name="Sun W."/>
            <person name="Li X."/>
            <person name="Schwartz D.C."/>
            <person name="Wang Y."/>
            <person name="Chen S."/>
        </authorList>
    </citation>
    <scope>NUCLEOTIDE SEQUENCE [LARGE SCALE GENOMIC DNA]</scope>
    <source>
        <strain evidence="3 4">ZZ0214-1</strain>
    </source>
</reference>
<feature type="region of interest" description="Disordered" evidence="1">
    <location>
        <begin position="1"/>
        <end position="43"/>
    </location>
</feature>
<dbReference type="Pfam" id="PF00651">
    <property type="entry name" value="BTB"/>
    <property type="match status" value="1"/>
</dbReference>
<dbReference type="AlphaFoldDB" id="A0A2G8RXQ6"/>
<evidence type="ECO:0000259" key="2">
    <source>
        <dbReference type="PROSITE" id="PS50097"/>
    </source>
</evidence>
<feature type="domain" description="BTB" evidence="2">
    <location>
        <begin position="58"/>
        <end position="87"/>
    </location>
</feature>
<dbReference type="EMBL" id="AYKW01000045">
    <property type="protein sequence ID" value="PIL26295.1"/>
    <property type="molecule type" value="Genomic_DNA"/>
</dbReference>
<keyword evidence="4" id="KW-1185">Reference proteome</keyword>
<evidence type="ECO:0000256" key="1">
    <source>
        <dbReference type="SAM" id="MobiDB-lite"/>
    </source>
</evidence>